<sequence length="846" mass="90349">MSQSWLQSLEELNVAHNRLITLSERDFRGFPGLCWVDIIQSCVTLAWPISRSPWRFTTPRSTAWQTIARRRLHQRHRPRQRKRRLCRLCRRLSYWPPLQPPRVETSLSPLPSNDSIHKLSRRKKLNEESSINSTSECDLFLKIISFTRNVQKKWHADCHHNVDQANFNDQARLEAEAEAARVQQELSSFNTRFNVWLKAFQDRFQVILDSEHLLVSQLAKIIENSPADFKEVHGKTLESLRLGWQNMKLKVHQRVENQKQLLMQRWIRLNTIGGKLVIKPPHEFDPKNATLRDIWRAEVQHWQDAKQNLIDESMLMLDVDIIIVSETISTFVKTALVKLESVAQKGSQHFEVLKQLSQAILTKSRELGIKLDGSVSAEGSSSFLAKIKEIVASGADKAHGVVHSAGNGAQDATEIAAGTVQGVVSGLAEGLHGVIHSAAKGVEGAAHGVVGVAEGVVNGAAGGAANVVTGTISGVQSVAHGTAHGVKTVVGGALDVAGNVAVGVQGAVEGAVGGAAKIAGGAVSGAKTVVGGAVSGAANLAGKAITGATNAVSGAVEGASKIAGQAAAGAKTVVEGAVGGAAKVAGGVAGGVKTVVGGAVGGAAKIAGSAVTGAKTVVGGAINGAANIAGGVVSGVSGAVKGVGNLLGGIFGGASVKEVEHEEHHGQHHGQHHERPHGPPAKVEQQPELPVNKELLTDEEIYSKAQKCITLLSTRLGESNYFFGSNPTTFDVLVFSHLAPILKVPLPNCSLQNHLKACSNLVKFTNGILQKYFEDDYQEYEKSQSEKEMKTKVQKDDFPNKRRNQILAGIFAGTAMLGYAWSMGIVQDTFCINICWLKIFNAQTMT</sequence>
<dbReference type="Proteomes" id="UP000479190">
    <property type="component" value="Unassembled WGS sequence"/>
</dbReference>
<protein>
    <recommendedName>
        <fullName evidence="2">Metaxin glutathione S-transferase domain-containing protein</fullName>
    </recommendedName>
</protein>
<dbReference type="SUPFAM" id="SSF47616">
    <property type="entry name" value="GST C-terminal domain-like"/>
    <property type="match status" value="1"/>
</dbReference>
<dbReference type="AlphaFoldDB" id="A0A6H5I0M7"/>
<dbReference type="OrthoDB" id="5835136at2759"/>
<feature type="compositionally biased region" description="Basic residues" evidence="1">
    <location>
        <begin position="666"/>
        <end position="675"/>
    </location>
</feature>
<evidence type="ECO:0000313" key="4">
    <source>
        <dbReference type="Proteomes" id="UP000479190"/>
    </source>
</evidence>
<keyword evidence="4" id="KW-1185">Reference proteome</keyword>
<proteinExistence type="predicted"/>
<dbReference type="GO" id="GO:0007005">
    <property type="term" value="P:mitochondrion organization"/>
    <property type="evidence" value="ECO:0007669"/>
    <property type="project" value="TreeGrafter"/>
</dbReference>
<reference evidence="3 4" key="1">
    <citation type="submission" date="2020-02" db="EMBL/GenBank/DDBJ databases">
        <authorList>
            <person name="Ferguson B K."/>
        </authorList>
    </citation>
    <scope>NUCLEOTIDE SEQUENCE [LARGE SCALE GENOMIC DNA]</scope>
</reference>
<dbReference type="InterPro" id="IPR033468">
    <property type="entry name" value="Metaxin_GST"/>
</dbReference>
<accession>A0A6H5I0M7</accession>
<dbReference type="Pfam" id="PF17171">
    <property type="entry name" value="GST_C_6"/>
    <property type="match status" value="1"/>
</dbReference>
<organism evidence="3 4">
    <name type="scientific">Trichogramma brassicae</name>
    <dbReference type="NCBI Taxonomy" id="86971"/>
    <lineage>
        <taxon>Eukaryota</taxon>
        <taxon>Metazoa</taxon>
        <taxon>Ecdysozoa</taxon>
        <taxon>Arthropoda</taxon>
        <taxon>Hexapoda</taxon>
        <taxon>Insecta</taxon>
        <taxon>Pterygota</taxon>
        <taxon>Neoptera</taxon>
        <taxon>Endopterygota</taxon>
        <taxon>Hymenoptera</taxon>
        <taxon>Apocrita</taxon>
        <taxon>Proctotrupomorpha</taxon>
        <taxon>Chalcidoidea</taxon>
        <taxon>Trichogrammatidae</taxon>
        <taxon>Trichogramma</taxon>
    </lineage>
</organism>
<evidence type="ECO:0000256" key="1">
    <source>
        <dbReference type="SAM" id="MobiDB-lite"/>
    </source>
</evidence>
<evidence type="ECO:0000313" key="3">
    <source>
        <dbReference type="EMBL" id="CAB0029738.1"/>
    </source>
</evidence>
<dbReference type="GO" id="GO:0001401">
    <property type="term" value="C:SAM complex"/>
    <property type="evidence" value="ECO:0007669"/>
    <property type="project" value="TreeGrafter"/>
</dbReference>
<dbReference type="InterPro" id="IPR050931">
    <property type="entry name" value="Mito_Protein_Transport_Metaxin"/>
</dbReference>
<name>A0A6H5I0M7_9HYME</name>
<dbReference type="InterPro" id="IPR036282">
    <property type="entry name" value="Glutathione-S-Trfase_C_sf"/>
</dbReference>
<dbReference type="EMBL" id="CADCXV010000336">
    <property type="protein sequence ID" value="CAB0029738.1"/>
    <property type="molecule type" value="Genomic_DNA"/>
</dbReference>
<dbReference type="PANTHER" id="PTHR12289">
    <property type="entry name" value="METAXIN RELATED"/>
    <property type="match status" value="1"/>
</dbReference>
<evidence type="ECO:0000259" key="2">
    <source>
        <dbReference type="Pfam" id="PF17171"/>
    </source>
</evidence>
<dbReference type="PANTHER" id="PTHR12289:SF41">
    <property type="entry name" value="FAILED AXON CONNECTIONS-RELATED"/>
    <property type="match status" value="1"/>
</dbReference>
<gene>
    <name evidence="3" type="ORF">TBRA_LOCUS1764</name>
</gene>
<feature type="region of interest" description="Disordered" evidence="1">
    <location>
        <begin position="660"/>
        <end position="684"/>
    </location>
</feature>
<feature type="domain" description="Metaxin glutathione S-transferase" evidence="2">
    <location>
        <begin position="705"/>
        <end position="766"/>
    </location>
</feature>